<comment type="subunit">
    <text evidence="2 10">Heterodimer of an alpha and a beta chain.</text>
</comment>
<evidence type="ECO:0000256" key="6">
    <source>
        <dbReference type="ARBA" id="ARBA00023052"/>
    </source>
</evidence>
<evidence type="ECO:0000256" key="8">
    <source>
        <dbReference type="ARBA" id="ARBA00025211"/>
    </source>
</evidence>
<evidence type="ECO:0000313" key="13">
    <source>
        <dbReference type="Proteomes" id="UP000595823"/>
    </source>
</evidence>
<dbReference type="EMBL" id="CP054705">
    <property type="protein sequence ID" value="QQK77769.1"/>
    <property type="molecule type" value="Genomic_DNA"/>
</dbReference>
<dbReference type="Pfam" id="PF00676">
    <property type="entry name" value="E1_dh"/>
    <property type="match status" value="1"/>
</dbReference>
<evidence type="ECO:0000256" key="3">
    <source>
        <dbReference type="ARBA" id="ARBA00012281"/>
    </source>
</evidence>
<dbReference type="AlphaFoldDB" id="A0A7T6Z6H3"/>
<keyword evidence="7 10" id="KW-0670">Pyruvate</keyword>
<dbReference type="InterPro" id="IPR017596">
    <property type="entry name" value="PdhA/BkdA"/>
</dbReference>
<organism evidence="12 13">
    <name type="scientific">Salicibibacter cibarius</name>
    <dbReference type="NCBI Taxonomy" id="2743000"/>
    <lineage>
        <taxon>Bacteria</taxon>
        <taxon>Bacillati</taxon>
        <taxon>Bacillota</taxon>
        <taxon>Bacilli</taxon>
        <taxon>Bacillales</taxon>
        <taxon>Bacillaceae</taxon>
        <taxon>Salicibibacter</taxon>
    </lineage>
</organism>
<dbReference type="EC" id="1.2.4.1" evidence="3 10"/>
<proteinExistence type="predicted"/>
<dbReference type="GO" id="GO:0009083">
    <property type="term" value="P:branched-chain amino acid catabolic process"/>
    <property type="evidence" value="ECO:0007669"/>
    <property type="project" value="TreeGrafter"/>
</dbReference>
<evidence type="ECO:0000313" key="12">
    <source>
        <dbReference type="EMBL" id="QQK77769.1"/>
    </source>
</evidence>
<dbReference type="PANTHER" id="PTHR43380:SF1">
    <property type="entry name" value="2-OXOISOVALERATE DEHYDROGENASE SUBUNIT ALPHA, MITOCHONDRIAL"/>
    <property type="match status" value="1"/>
</dbReference>
<protein>
    <recommendedName>
        <fullName evidence="4 10">Pyruvate dehydrogenase E1 component subunit alpha</fullName>
        <ecNumber evidence="3 10">1.2.4.1</ecNumber>
    </recommendedName>
</protein>
<name>A0A7T6Z6H3_9BACI</name>
<keyword evidence="13" id="KW-1185">Reference proteome</keyword>
<feature type="domain" description="Dehydrogenase E1 component" evidence="11">
    <location>
        <begin position="38"/>
        <end position="322"/>
    </location>
</feature>
<evidence type="ECO:0000256" key="7">
    <source>
        <dbReference type="ARBA" id="ARBA00023317"/>
    </source>
</evidence>
<sequence length="358" mass="40564">MYDEKNLNHEMVQFMDQYGSLLHDNIDLNDSQLLEIYNWMLKTRLFDEKMVRMQRQGRIGTYAPFSGQEASQVGSTYAMEKDDWIFSSYREIAATMVHGLPMQQSILYAKGHMYGGQSPDKLNIFPIQIIIAGQTLHAAGCALASKLKGENDVSVSYFGDGATSEGDFHEALNIASVFKVPSVFFCQNNHWAISVPLHQQTASQTIAQKAIAYGVKGVRVDGNDVLAVYHVMKEALESARNGEGPTLIEAVTYRQGPHTTADDPTKYRNNDEVNEWAKKDPIDRFRTFLNKRGLMDEDKQEKMKGIVNEEIEKAVAEAESTDRVTVDKAFDYVYDKPHKLLLEQQEESRQFLTIKEGR</sequence>
<accession>A0A7T6Z6H3</accession>
<dbReference type="Proteomes" id="UP000595823">
    <property type="component" value="Chromosome"/>
</dbReference>
<keyword evidence="5 10" id="KW-0560">Oxidoreductase</keyword>
<reference evidence="12 13" key="1">
    <citation type="submission" date="2020-06" db="EMBL/GenBank/DDBJ databases">
        <title>Genomic analysis of Salicibibacter sp. NKC5-3.</title>
        <authorList>
            <person name="Oh Y.J."/>
        </authorList>
    </citation>
    <scope>NUCLEOTIDE SEQUENCE [LARGE SCALE GENOMIC DNA]</scope>
    <source>
        <strain evidence="12 13">NKC5-3</strain>
    </source>
</reference>
<dbReference type="CDD" id="cd02000">
    <property type="entry name" value="TPP_E1_PDC_ADC_BCADC"/>
    <property type="match status" value="1"/>
</dbReference>
<comment type="catalytic activity">
    <reaction evidence="9 10">
        <text>N(6)-[(R)-lipoyl]-L-lysyl-[protein] + pyruvate + H(+) = N(6)-[(R)-S(8)-acetyldihydrolipoyl]-L-lysyl-[protein] + CO2</text>
        <dbReference type="Rhea" id="RHEA:19189"/>
        <dbReference type="Rhea" id="RHEA-COMP:10474"/>
        <dbReference type="Rhea" id="RHEA-COMP:10478"/>
        <dbReference type="ChEBI" id="CHEBI:15361"/>
        <dbReference type="ChEBI" id="CHEBI:15378"/>
        <dbReference type="ChEBI" id="CHEBI:16526"/>
        <dbReference type="ChEBI" id="CHEBI:83099"/>
        <dbReference type="ChEBI" id="CHEBI:83111"/>
        <dbReference type="EC" id="1.2.4.1"/>
    </reaction>
</comment>
<evidence type="ECO:0000256" key="9">
    <source>
        <dbReference type="ARBA" id="ARBA00051231"/>
    </source>
</evidence>
<evidence type="ECO:0000256" key="2">
    <source>
        <dbReference type="ARBA" id="ARBA00011870"/>
    </source>
</evidence>
<dbReference type="GO" id="GO:0004739">
    <property type="term" value="F:pyruvate dehydrogenase (acetyl-transferring) activity"/>
    <property type="evidence" value="ECO:0007669"/>
    <property type="project" value="UniProtKB-UniRule"/>
</dbReference>
<comment type="cofactor">
    <cofactor evidence="1 10">
        <name>thiamine diphosphate</name>
        <dbReference type="ChEBI" id="CHEBI:58937"/>
    </cofactor>
</comment>
<evidence type="ECO:0000259" key="11">
    <source>
        <dbReference type="Pfam" id="PF00676"/>
    </source>
</evidence>
<keyword evidence="6 10" id="KW-0786">Thiamine pyrophosphate</keyword>
<evidence type="ECO:0000256" key="1">
    <source>
        <dbReference type="ARBA" id="ARBA00001964"/>
    </source>
</evidence>
<gene>
    <name evidence="12" type="primary">pdhA</name>
    <name evidence="12" type="ORF">HUG15_20760</name>
</gene>
<dbReference type="SUPFAM" id="SSF52518">
    <property type="entry name" value="Thiamin diphosphate-binding fold (THDP-binding)"/>
    <property type="match status" value="1"/>
</dbReference>
<dbReference type="RefSeq" id="WP_200125427.1">
    <property type="nucleotide sequence ID" value="NZ_CP054705.1"/>
</dbReference>
<dbReference type="KEGG" id="scia:HUG15_20760"/>
<dbReference type="InterPro" id="IPR029061">
    <property type="entry name" value="THDP-binding"/>
</dbReference>
<dbReference type="InterPro" id="IPR050771">
    <property type="entry name" value="Alpha-ketoacid_DH_E1_comp"/>
</dbReference>
<dbReference type="PANTHER" id="PTHR43380">
    <property type="entry name" value="2-OXOISOVALERATE DEHYDROGENASE SUBUNIT ALPHA, MITOCHONDRIAL"/>
    <property type="match status" value="1"/>
</dbReference>
<dbReference type="Gene3D" id="3.40.50.970">
    <property type="match status" value="1"/>
</dbReference>
<evidence type="ECO:0000256" key="4">
    <source>
        <dbReference type="ARBA" id="ARBA00014159"/>
    </source>
</evidence>
<evidence type="ECO:0000256" key="5">
    <source>
        <dbReference type="ARBA" id="ARBA00023002"/>
    </source>
</evidence>
<dbReference type="InterPro" id="IPR001017">
    <property type="entry name" value="DH_E1"/>
</dbReference>
<comment type="function">
    <text evidence="8 10">The pyruvate dehydrogenase complex catalyzes the overall conversion of pyruvate to acetyl-CoA and CO(2). It contains multiple copies of three enzymatic components: pyruvate dehydrogenase (E1), dihydrolipoamide acetyltransferase (E2) and lipoamide dehydrogenase (E3).</text>
</comment>
<dbReference type="NCBIfam" id="TIGR03181">
    <property type="entry name" value="PDH_E1_alph_x"/>
    <property type="match status" value="1"/>
</dbReference>
<evidence type="ECO:0000256" key="10">
    <source>
        <dbReference type="RuleBase" id="RU366007"/>
    </source>
</evidence>